<evidence type="ECO:0000256" key="4">
    <source>
        <dbReference type="ARBA" id="ARBA00023136"/>
    </source>
</evidence>
<geneLocation type="mitochondrion" evidence="10"/>
<keyword evidence="10" id="KW-0496">Mitochondrion</keyword>
<feature type="transmembrane region" description="Helical" evidence="6">
    <location>
        <begin position="240"/>
        <end position="261"/>
    </location>
</feature>
<keyword evidence="4 5" id="KW-0472">Membrane</keyword>
<dbReference type="GO" id="GO:0016020">
    <property type="term" value="C:membrane"/>
    <property type="evidence" value="ECO:0007669"/>
    <property type="project" value="UniProtKB-SubCell"/>
</dbReference>
<evidence type="ECO:0000313" key="12">
    <source>
        <dbReference type="Proteomes" id="UP000290189"/>
    </source>
</evidence>
<gene>
    <name evidence="9" type="ORF">PBRA_001182</name>
    <name evidence="10" type="ORF">PLBR_LOCUS4504</name>
</gene>
<protein>
    <recommendedName>
        <fullName evidence="8">TLC domain-containing protein</fullName>
    </recommendedName>
</protein>
<dbReference type="Proteomes" id="UP000039324">
    <property type="component" value="Unassembled WGS sequence"/>
</dbReference>
<dbReference type="Proteomes" id="UP000290189">
    <property type="component" value="Unassembled WGS sequence"/>
</dbReference>
<keyword evidence="7" id="KW-0732">Signal</keyword>
<feature type="transmembrane region" description="Helical" evidence="6">
    <location>
        <begin position="71"/>
        <end position="93"/>
    </location>
</feature>
<evidence type="ECO:0000313" key="10">
    <source>
        <dbReference type="EMBL" id="SPQ97289.1"/>
    </source>
</evidence>
<evidence type="ECO:0000256" key="6">
    <source>
        <dbReference type="SAM" id="Phobius"/>
    </source>
</evidence>
<dbReference type="InterPro" id="IPR006634">
    <property type="entry name" value="TLC-dom"/>
</dbReference>
<dbReference type="OrthoDB" id="10266980at2759"/>
<dbReference type="PANTHER" id="PTHR13439:SF0">
    <property type="entry name" value="TOPOISOMERASE I DAMAGE AFFECTED PROTEIN 4"/>
    <property type="match status" value="1"/>
</dbReference>
<keyword evidence="3 6" id="KW-1133">Transmembrane helix</keyword>
<dbReference type="PANTHER" id="PTHR13439">
    <property type="entry name" value="CT120 PROTEIN"/>
    <property type="match status" value="1"/>
</dbReference>
<feature type="transmembrane region" description="Helical" evidence="6">
    <location>
        <begin position="304"/>
        <end position="327"/>
    </location>
</feature>
<dbReference type="EMBL" id="CDSF01000090">
    <property type="protein sequence ID" value="CEO99276.1"/>
    <property type="molecule type" value="Genomic_DNA"/>
</dbReference>
<dbReference type="GO" id="GO:0055088">
    <property type="term" value="P:lipid homeostasis"/>
    <property type="evidence" value="ECO:0007669"/>
    <property type="project" value="TreeGrafter"/>
</dbReference>
<dbReference type="InterPro" id="IPR050846">
    <property type="entry name" value="TLCD"/>
</dbReference>
<keyword evidence="11" id="KW-1185">Reference proteome</keyword>
<evidence type="ECO:0000313" key="11">
    <source>
        <dbReference type="Proteomes" id="UP000039324"/>
    </source>
</evidence>
<evidence type="ECO:0000256" key="2">
    <source>
        <dbReference type="ARBA" id="ARBA00022692"/>
    </source>
</evidence>
<dbReference type="GO" id="GO:0005783">
    <property type="term" value="C:endoplasmic reticulum"/>
    <property type="evidence" value="ECO:0007669"/>
    <property type="project" value="TreeGrafter"/>
</dbReference>
<proteinExistence type="predicted"/>
<reference evidence="9 11" key="1">
    <citation type="submission" date="2015-02" db="EMBL/GenBank/DDBJ databases">
        <authorList>
            <person name="Chooi Y.-H."/>
        </authorList>
    </citation>
    <scope>NUCLEOTIDE SEQUENCE [LARGE SCALE GENOMIC DNA]</scope>
    <source>
        <strain evidence="9">E3</strain>
    </source>
</reference>
<dbReference type="PROSITE" id="PS50922">
    <property type="entry name" value="TLC"/>
    <property type="match status" value="1"/>
</dbReference>
<organism evidence="9 11">
    <name type="scientific">Plasmodiophora brassicae</name>
    <name type="common">Clubroot disease agent</name>
    <dbReference type="NCBI Taxonomy" id="37360"/>
    <lineage>
        <taxon>Eukaryota</taxon>
        <taxon>Sar</taxon>
        <taxon>Rhizaria</taxon>
        <taxon>Endomyxa</taxon>
        <taxon>Phytomyxea</taxon>
        <taxon>Plasmodiophorida</taxon>
        <taxon>Plasmodiophoridae</taxon>
        <taxon>Plasmodiophora</taxon>
    </lineage>
</organism>
<evidence type="ECO:0000256" key="7">
    <source>
        <dbReference type="SAM" id="SignalP"/>
    </source>
</evidence>
<feature type="signal peptide" evidence="7">
    <location>
        <begin position="1"/>
        <end position="22"/>
    </location>
</feature>
<evidence type="ECO:0000256" key="3">
    <source>
        <dbReference type="ARBA" id="ARBA00022989"/>
    </source>
</evidence>
<feature type="chain" id="PRO_5033223382" description="TLC domain-containing protein" evidence="7">
    <location>
        <begin position="23"/>
        <end position="351"/>
    </location>
</feature>
<reference evidence="10 12" key="2">
    <citation type="submission" date="2018-03" db="EMBL/GenBank/DDBJ databases">
        <authorList>
            <person name="Fogelqvist J."/>
        </authorList>
    </citation>
    <scope>NUCLEOTIDE SEQUENCE [LARGE SCALE GENOMIC DNA]</scope>
</reference>
<dbReference type="Pfam" id="PF03798">
    <property type="entry name" value="TRAM_LAG1_CLN8"/>
    <property type="match status" value="1"/>
</dbReference>
<comment type="subcellular location">
    <subcellularLocation>
        <location evidence="1">Membrane</location>
        <topology evidence="1">Multi-pass membrane protein</topology>
    </subcellularLocation>
</comment>
<accession>A0A0G4IW34</accession>
<evidence type="ECO:0000313" key="9">
    <source>
        <dbReference type="EMBL" id="CEO99276.1"/>
    </source>
</evidence>
<evidence type="ECO:0000259" key="8">
    <source>
        <dbReference type="PROSITE" id="PS50922"/>
    </source>
</evidence>
<feature type="domain" description="TLC" evidence="8">
    <location>
        <begin position="111"/>
        <end position="332"/>
    </location>
</feature>
<dbReference type="EMBL" id="OVEO01000007">
    <property type="protein sequence ID" value="SPQ97289.1"/>
    <property type="molecule type" value="Genomic_DNA"/>
</dbReference>
<evidence type="ECO:0000256" key="5">
    <source>
        <dbReference type="PROSITE-ProRule" id="PRU00205"/>
    </source>
</evidence>
<sequence length="351" mass="38576">MSKLTVLAFVATAVAVAWVADAETNSTVVARRPEISLGRHLATTAASTSAMLGILTSPKLASVLPMAGQPLWPRFVAFVVLYQLVAIGFTVFASQSRRLRRRFANGQALNRFAVAGSGQFASFIHAMVSGLGALALCARPSQPMHADHIFAEDPAACTLVLHSAGYFLSDMMDLIRSPIDHQPMYMLHHAMAMIAFMIAFYSRFAFYGVAFLLFELSTPFLALRWAILNMKLDKPQTMNVLNAAFALTFFAVRLGFGMGVVSPRVFRELWRVAVHGTFDENLFPLAGQGLQTTSPALIQNFARLIVLVVAFFNCLNVFFSTQIVSMLRKTIKRARGSSTRPLPPTQHMHSD</sequence>
<dbReference type="AlphaFoldDB" id="A0A0G4IW34"/>
<name>A0A0G4IW34_PLABS</name>
<evidence type="ECO:0000256" key="1">
    <source>
        <dbReference type="ARBA" id="ARBA00004141"/>
    </source>
</evidence>
<keyword evidence="2 5" id="KW-0812">Transmembrane</keyword>
<dbReference type="SMART" id="SM00724">
    <property type="entry name" value="TLC"/>
    <property type="match status" value="1"/>
</dbReference>